<gene>
    <name evidence="1" type="ORF">GBA63_00405</name>
</gene>
<dbReference type="AlphaFoldDB" id="A0A6G8Q471"/>
<keyword evidence="2" id="KW-1185">Reference proteome</keyword>
<protein>
    <submittedName>
        <fullName evidence="1">GNAT family N-acetyltransferase</fullName>
    </submittedName>
</protein>
<dbReference type="Gene3D" id="3.40.630.30">
    <property type="match status" value="1"/>
</dbReference>
<evidence type="ECO:0000313" key="2">
    <source>
        <dbReference type="Proteomes" id="UP000501452"/>
    </source>
</evidence>
<dbReference type="Proteomes" id="UP000501452">
    <property type="component" value="Chromosome"/>
</dbReference>
<keyword evidence="1" id="KW-0808">Transferase</keyword>
<dbReference type="RefSeq" id="WP_166172432.1">
    <property type="nucleotide sequence ID" value="NZ_CP045119.1"/>
</dbReference>
<dbReference type="SUPFAM" id="SSF55729">
    <property type="entry name" value="Acyl-CoA N-acyltransferases (Nat)"/>
    <property type="match status" value="1"/>
</dbReference>
<organism evidence="1 2">
    <name type="scientific">Rubrobacter tropicus</name>
    <dbReference type="NCBI Taxonomy" id="2653851"/>
    <lineage>
        <taxon>Bacteria</taxon>
        <taxon>Bacillati</taxon>
        <taxon>Actinomycetota</taxon>
        <taxon>Rubrobacteria</taxon>
        <taxon>Rubrobacterales</taxon>
        <taxon>Rubrobacteraceae</taxon>
        <taxon>Rubrobacter</taxon>
    </lineage>
</organism>
<proteinExistence type="predicted"/>
<reference evidence="1 2" key="1">
    <citation type="submission" date="2019-10" db="EMBL/GenBank/DDBJ databases">
        <title>Rubrobacter sp nov SCSIO 52090 isolated from a deep-sea sediment in the South China Sea.</title>
        <authorList>
            <person name="Chen R.W."/>
        </authorList>
    </citation>
    <scope>NUCLEOTIDE SEQUENCE [LARGE SCALE GENOMIC DNA]</scope>
    <source>
        <strain evidence="1 2">SCSIO 52909</strain>
    </source>
</reference>
<accession>A0A6G8Q471</accession>
<evidence type="ECO:0000313" key="1">
    <source>
        <dbReference type="EMBL" id="QIN81248.1"/>
    </source>
</evidence>
<sequence>MSSAVLPEFMHHDAAVNRCWGRLFADFAGFQVAVCDDDDHVVAAGNSIPFVWNGRLYGLPGGVGETVGRGVGDLEAGRGPTVASTLLAMVTPGHQGRGLSAVVLRAMKEEAAGRGLAAMIAPVRPTLKDRYPLTPMERYARWKRDDGLPFDPWLRVHRRLGAEILRVAPRAMRISGTVGEWEAWTGMRFPESGPYVVPGALCPVRMDLELDLGTYEEPNVWMRHPIGTKR</sequence>
<dbReference type="InterPro" id="IPR016181">
    <property type="entry name" value="Acyl_CoA_acyltransferase"/>
</dbReference>
<dbReference type="EMBL" id="CP045119">
    <property type="protein sequence ID" value="QIN81248.1"/>
    <property type="molecule type" value="Genomic_DNA"/>
</dbReference>
<dbReference type="KEGG" id="rub:GBA63_00405"/>
<dbReference type="GO" id="GO:0016740">
    <property type="term" value="F:transferase activity"/>
    <property type="evidence" value="ECO:0007669"/>
    <property type="project" value="UniProtKB-KW"/>
</dbReference>
<name>A0A6G8Q471_9ACTN</name>